<dbReference type="Gene3D" id="3.40.50.150">
    <property type="entry name" value="Vaccinia Virus protein VP39"/>
    <property type="match status" value="1"/>
</dbReference>
<protein>
    <submittedName>
        <fullName evidence="4">O-methyltransferase</fullName>
    </submittedName>
</protein>
<evidence type="ECO:0000256" key="1">
    <source>
        <dbReference type="ARBA" id="ARBA00022603"/>
    </source>
</evidence>
<evidence type="ECO:0000256" key="3">
    <source>
        <dbReference type="ARBA" id="ARBA00022691"/>
    </source>
</evidence>
<keyword evidence="3" id="KW-0949">S-adenosyl-L-methionine</keyword>
<dbReference type="CDD" id="cd02440">
    <property type="entry name" value="AdoMet_MTases"/>
    <property type="match status" value="1"/>
</dbReference>
<proteinExistence type="predicted"/>
<dbReference type="Proteomes" id="UP000611723">
    <property type="component" value="Unassembled WGS sequence"/>
</dbReference>
<dbReference type="SUPFAM" id="SSF53335">
    <property type="entry name" value="S-adenosyl-L-methionine-dependent methyltransferases"/>
    <property type="match status" value="1"/>
</dbReference>
<gene>
    <name evidence="4" type="ORF">JKA74_00395</name>
</gene>
<dbReference type="InterPro" id="IPR029063">
    <property type="entry name" value="SAM-dependent_MTases_sf"/>
</dbReference>
<keyword evidence="1" id="KW-0489">Methyltransferase</keyword>
<evidence type="ECO:0000313" key="4">
    <source>
        <dbReference type="EMBL" id="MBK6263475.1"/>
    </source>
</evidence>
<dbReference type="Pfam" id="PF01596">
    <property type="entry name" value="Methyltransf_3"/>
    <property type="match status" value="1"/>
</dbReference>
<organism evidence="4 5">
    <name type="scientific">Marivirga aurantiaca</name>
    <dbReference type="NCBI Taxonomy" id="2802615"/>
    <lineage>
        <taxon>Bacteria</taxon>
        <taxon>Pseudomonadati</taxon>
        <taxon>Bacteroidota</taxon>
        <taxon>Cytophagia</taxon>
        <taxon>Cytophagales</taxon>
        <taxon>Marivirgaceae</taxon>
        <taxon>Marivirga</taxon>
    </lineage>
</organism>
<dbReference type="GO" id="GO:0008757">
    <property type="term" value="F:S-adenosylmethionine-dependent methyltransferase activity"/>
    <property type="evidence" value="ECO:0007669"/>
    <property type="project" value="TreeGrafter"/>
</dbReference>
<dbReference type="AlphaFoldDB" id="A0A934WV19"/>
<dbReference type="PROSITE" id="PS51682">
    <property type="entry name" value="SAM_OMT_I"/>
    <property type="match status" value="1"/>
</dbReference>
<accession>A0A934WV19</accession>
<dbReference type="InterPro" id="IPR002935">
    <property type="entry name" value="SAM_O-MeTrfase"/>
</dbReference>
<dbReference type="RefSeq" id="WP_201429170.1">
    <property type="nucleotide sequence ID" value="NZ_JAEQBW010000001.1"/>
</dbReference>
<sequence length="214" mass="25006">MEFLDPELEKYIEQHTEEEIPLLQKINRETHTQVLKPRMLSGHLQGRVLSIISHMIQPKNILEIGTYTGYSALCMAEGMQSDGKLITIDKNEELTERVEGYFKESDFAHNIEFKKGNALEVIPTLKLEWDMVFIDADKSNYLNYYKLCIDQVRKGAYILIDNVLWSGKVLEKNRKKLDKDTEAILEFNQFVSEDHRVQNVLFPIRDGLMILRKK</sequence>
<keyword evidence="5" id="KW-1185">Reference proteome</keyword>
<keyword evidence="2" id="KW-0808">Transferase</keyword>
<evidence type="ECO:0000313" key="5">
    <source>
        <dbReference type="Proteomes" id="UP000611723"/>
    </source>
</evidence>
<dbReference type="PANTHER" id="PTHR10509:SF14">
    <property type="entry name" value="CAFFEOYL-COA O-METHYLTRANSFERASE 3-RELATED"/>
    <property type="match status" value="1"/>
</dbReference>
<dbReference type="PANTHER" id="PTHR10509">
    <property type="entry name" value="O-METHYLTRANSFERASE-RELATED"/>
    <property type="match status" value="1"/>
</dbReference>
<evidence type="ECO:0000256" key="2">
    <source>
        <dbReference type="ARBA" id="ARBA00022679"/>
    </source>
</evidence>
<comment type="caution">
    <text evidence="4">The sequence shown here is derived from an EMBL/GenBank/DDBJ whole genome shotgun (WGS) entry which is preliminary data.</text>
</comment>
<dbReference type="GO" id="GO:0032259">
    <property type="term" value="P:methylation"/>
    <property type="evidence" value="ECO:0007669"/>
    <property type="project" value="UniProtKB-KW"/>
</dbReference>
<reference evidence="4" key="1">
    <citation type="submission" date="2021-01" db="EMBL/GenBank/DDBJ databases">
        <title>Marivirga aurantiaca sp. nov., isolated from intertidal surface sediments.</title>
        <authorList>
            <person name="Zhang M."/>
        </authorList>
    </citation>
    <scope>NUCLEOTIDE SEQUENCE</scope>
    <source>
        <strain evidence="4">S37H4</strain>
    </source>
</reference>
<dbReference type="InterPro" id="IPR050362">
    <property type="entry name" value="Cation-dep_OMT"/>
</dbReference>
<dbReference type="GO" id="GO:0008171">
    <property type="term" value="F:O-methyltransferase activity"/>
    <property type="evidence" value="ECO:0007669"/>
    <property type="project" value="InterPro"/>
</dbReference>
<name>A0A934WV19_9BACT</name>
<dbReference type="EMBL" id="JAEQBW010000001">
    <property type="protein sequence ID" value="MBK6263475.1"/>
    <property type="molecule type" value="Genomic_DNA"/>
</dbReference>